<gene>
    <name evidence="5" type="ORF">SAMN05444714_0943</name>
</gene>
<dbReference type="Pfam" id="PF03472">
    <property type="entry name" value="Autoind_bind"/>
    <property type="match status" value="1"/>
</dbReference>
<evidence type="ECO:0000313" key="6">
    <source>
        <dbReference type="Proteomes" id="UP000198926"/>
    </source>
</evidence>
<keyword evidence="6" id="KW-1185">Reference proteome</keyword>
<evidence type="ECO:0000313" key="5">
    <source>
        <dbReference type="EMBL" id="SFS07549.1"/>
    </source>
</evidence>
<dbReference type="OrthoDB" id="7826109at2"/>
<dbReference type="GO" id="GO:0003677">
    <property type="term" value="F:DNA binding"/>
    <property type="evidence" value="ECO:0007669"/>
    <property type="project" value="UniProtKB-KW"/>
</dbReference>
<keyword evidence="1" id="KW-0805">Transcription regulation</keyword>
<dbReference type="AlphaFoldDB" id="A0A1I6LVT9"/>
<evidence type="ECO:0000259" key="4">
    <source>
        <dbReference type="Pfam" id="PF03472"/>
    </source>
</evidence>
<keyword evidence="2" id="KW-0238">DNA-binding</keyword>
<dbReference type="Gene3D" id="3.30.450.80">
    <property type="entry name" value="Transcription factor LuxR-like, autoinducer-binding domain"/>
    <property type="match status" value="1"/>
</dbReference>
<sequence>MSTNETIVSEALGRLHKLSPAGYALGFHIELMAPKFVFQTYPKAWLDHYSSNGLLMVDPMVAWGFSNEGTERWSNLDDSSGVMKLASEYGMKFGAVVAVNTNGSRSLGGLARSDRELTDEEIELIFKDMKLIHDATADTSELNEATLAHLKKMAVMVTHPGS</sequence>
<dbReference type="SUPFAM" id="SSF75516">
    <property type="entry name" value="Pheromone-binding domain of LuxR-like quorum-sensing transcription factors"/>
    <property type="match status" value="1"/>
</dbReference>
<protein>
    <submittedName>
        <fullName evidence="5">LuxR family transcriptional regulator</fullName>
    </submittedName>
</protein>
<proteinExistence type="predicted"/>
<feature type="domain" description="Transcription factor LuxR-like autoinducer-binding" evidence="4">
    <location>
        <begin position="22"/>
        <end position="123"/>
    </location>
</feature>
<reference evidence="5 6" key="1">
    <citation type="submission" date="2016-10" db="EMBL/GenBank/DDBJ databases">
        <authorList>
            <person name="de Groot N.N."/>
        </authorList>
    </citation>
    <scope>NUCLEOTIDE SEQUENCE [LARGE SCALE GENOMIC DNA]</scope>
    <source>
        <strain evidence="5 6">DSM 29433</strain>
    </source>
</reference>
<name>A0A1I6LVT9_9RHOB</name>
<evidence type="ECO:0000256" key="3">
    <source>
        <dbReference type="ARBA" id="ARBA00023163"/>
    </source>
</evidence>
<dbReference type="STRING" id="1123755.SAMN05444714_0943"/>
<dbReference type="InterPro" id="IPR005143">
    <property type="entry name" value="TF_LuxR_autoind-bd_dom"/>
</dbReference>
<dbReference type="Proteomes" id="UP000198926">
    <property type="component" value="Unassembled WGS sequence"/>
</dbReference>
<dbReference type="EMBL" id="FOZM01000001">
    <property type="protein sequence ID" value="SFS07549.1"/>
    <property type="molecule type" value="Genomic_DNA"/>
</dbReference>
<organism evidence="5 6">
    <name type="scientific">Yoonia litorea</name>
    <dbReference type="NCBI Taxonomy" id="1123755"/>
    <lineage>
        <taxon>Bacteria</taxon>
        <taxon>Pseudomonadati</taxon>
        <taxon>Pseudomonadota</taxon>
        <taxon>Alphaproteobacteria</taxon>
        <taxon>Rhodobacterales</taxon>
        <taxon>Paracoccaceae</taxon>
        <taxon>Yoonia</taxon>
    </lineage>
</organism>
<evidence type="ECO:0000256" key="2">
    <source>
        <dbReference type="ARBA" id="ARBA00023125"/>
    </source>
</evidence>
<keyword evidence="3" id="KW-0804">Transcription</keyword>
<evidence type="ECO:0000256" key="1">
    <source>
        <dbReference type="ARBA" id="ARBA00023015"/>
    </source>
</evidence>
<dbReference type="InterPro" id="IPR036693">
    <property type="entry name" value="TF_LuxR_autoind-bd_dom_sf"/>
</dbReference>
<accession>A0A1I6LVT9</accession>